<dbReference type="RefSeq" id="XP_004039930.1">
    <property type="nucleotide sequence ID" value="XM_004039882.1"/>
</dbReference>
<name>G0QJH5_ICHMU</name>
<dbReference type="AlphaFoldDB" id="G0QJH5"/>
<keyword evidence="2" id="KW-1185">Reference proteome</keyword>
<proteinExistence type="predicted"/>
<dbReference type="InParanoid" id="G0QJH5"/>
<evidence type="ECO:0000313" key="2">
    <source>
        <dbReference type="Proteomes" id="UP000008983"/>
    </source>
</evidence>
<gene>
    <name evidence="1" type="ORF">IMG5_005480</name>
</gene>
<organism evidence="1 2">
    <name type="scientific">Ichthyophthirius multifiliis</name>
    <name type="common">White spot disease agent</name>
    <name type="synonym">Ich</name>
    <dbReference type="NCBI Taxonomy" id="5932"/>
    <lineage>
        <taxon>Eukaryota</taxon>
        <taxon>Sar</taxon>
        <taxon>Alveolata</taxon>
        <taxon>Ciliophora</taxon>
        <taxon>Intramacronucleata</taxon>
        <taxon>Oligohymenophorea</taxon>
        <taxon>Hymenostomatida</taxon>
        <taxon>Ophryoglenina</taxon>
        <taxon>Ichthyophthirius</taxon>
    </lineage>
</organism>
<protein>
    <submittedName>
        <fullName evidence="1">Uncharacterized protein</fullName>
    </submittedName>
</protein>
<sequence length="381" mass="44883">MSLKPITVENSSIDSEAEARLEEIELQRERYIEFYNQLNPQESEIIGMQTLDYFLEQGAIALYDKYLEEKLPNYGANITVINEAFLIGQIMQPKDEGETIEDLQNYWCDEREPQALHLDNRATNSVGIDIKQIIIEESDSDDKKSNYSRLSKYSYRSSKSSIVKSRVNLGKTNKSLVELPTNQKNKRHTDSQKIEFTKLPEKPPEKPDQDTIRLRQIREKKDYVKSIELEKQKKIMQDDAEFETKKKEAQKLLKNKKFTHDFNGKVIFVNNKKQDKEMLNNIITLDVKSKQFTETTKFALKADETGKNVKTVIFRQGDKIKDKETLQFENQPNLHLTFKVFYFFQIFFFLFSYKKRLILAQNLQLIKVQKKKEDFINLIIE</sequence>
<dbReference type="GeneID" id="14910817"/>
<dbReference type="OrthoDB" id="10637171at2759"/>
<dbReference type="OMA" id="PLIEAMX"/>
<accession>G0QJH5</accession>
<dbReference type="EMBL" id="GL983067">
    <property type="protein sequence ID" value="EGR34626.1"/>
    <property type="molecule type" value="Genomic_DNA"/>
</dbReference>
<reference evidence="1 2" key="1">
    <citation type="submission" date="2011-07" db="EMBL/GenBank/DDBJ databases">
        <authorList>
            <person name="Coyne R."/>
            <person name="Brami D."/>
            <person name="Johnson J."/>
            <person name="Hostetler J."/>
            <person name="Hannick L."/>
            <person name="Clark T."/>
            <person name="Cassidy-Hanley D."/>
            <person name="Inman J."/>
        </authorList>
    </citation>
    <scope>NUCLEOTIDE SEQUENCE [LARGE SCALE GENOMIC DNA]</scope>
    <source>
        <strain evidence="1 2">G5</strain>
    </source>
</reference>
<evidence type="ECO:0000313" key="1">
    <source>
        <dbReference type="EMBL" id="EGR34626.1"/>
    </source>
</evidence>
<dbReference type="eggNOG" id="ENOG502R2JQ">
    <property type="taxonomic scope" value="Eukaryota"/>
</dbReference>
<dbReference type="Proteomes" id="UP000008983">
    <property type="component" value="Unassembled WGS sequence"/>
</dbReference>